<accession>A0AAV2SR97</accession>
<comment type="caution">
    <text evidence="1">The sequence shown here is derived from an EMBL/GenBank/DDBJ whole genome shotgun (WGS) entry which is preliminary data.</text>
</comment>
<sequence length="116" mass="13181">SGRMHVTSYGLFCYQCTDDPQTDDFNPYDADCGKYDYSGSHTQEVIAYTCTIRIWNNGAITRSNYNFSTYHGGDCLDDEIDHLYTECFFEGNLSNTNSVFVNSVDILNQPLVTQLQ</sequence>
<evidence type="ECO:0000313" key="1">
    <source>
        <dbReference type="EMBL" id="CAL4226942.1"/>
    </source>
</evidence>
<dbReference type="Proteomes" id="UP001497623">
    <property type="component" value="Unassembled WGS sequence"/>
</dbReference>
<keyword evidence="2" id="KW-1185">Reference proteome</keyword>
<reference evidence="1 2" key="1">
    <citation type="submission" date="2024-05" db="EMBL/GenBank/DDBJ databases">
        <authorList>
            <person name="Wallberg A."/>
        </authorList>
    </citation>
    <scope>NUCLEOTIDE SEQUENCE [LARGE SCALE GENOMIC DNA]</scope>
</reference>
<dbReference type="AlphaFoldDB" id="A0AAV2SR97"/>
<dbReference type="EMBL" id="CAXKWB010103804">
    <property type="protein sequence ID" value="CAL4226942.1"/>
    <property type="molecule type" value="Genomic_DNA"/>
</dbReference>
<evidence type="ECO:0000313" key="2">
    <source>
        <dbReference type="Proteomes" id="UP001497623"/>
    </source>
</evidence>
<feature type="non-terminal residue" evidence="1">
    <location>
        <position position="1"/>
    </location>
</feature>
<gene>
    <name evidence="1" type="ORF">MNOR_LOCUS39511</name>
</gene>
<name>A0AAV2SR97_MEGNR</name>
<protein>
    <submittedName>
        <fullName evidence="1">Uncharacterized protein</fullName>
    </submittedName>
</protein>
<proteinExistence type="predicted"/>
<organism evidence="1 2">
    <name type="scientific">Meganyctiphanes norvegica</name>
    <name type="common">Northern krill</name>
    <name type="synonym">Thysanopoda norvegica</name>
    <dbReference type="NCBI Taxonomy" id="48144"/>
    <lineage>
        <taxon>Eukaryota</taxon>
        <taxon>Metazoa</taxon>
        <taxon>Ecdysozoa</taxon>
        <taxon>Arthropoda</taxon>
        <taxon>Crustacea</taxon>
        <taxon>Multicrustacea</taxon>
        <taxon>Malacostraca</taxon>
        <taxon>Eumalacostraca</taxon>
        <taxon>Eucarida</taxon>
        <taxon>Euphausiacea</taxon>
        <taxon>Euphausiidae</taxon>
        <taxon>Meganyctiphanes</taxon>
    </lineage>
</organism>